<evidence type="ECO:0000256" key="1">
    <source>
        <dbReference type="ARBA" id="ARBA00004123"/>
    </source>
</evidence>
<dbReference type="InterPro" id="IPR050142">
    <property type="entry name" value="MADS-box/MEF2_TF"/>
</dbReference>
<feature type="compositionally biased region" description="Polar residues" evidence="6">
    <location>
        <begin position="475"/>
        <end position="486"/>
    </location>
</feature>
<evidence type="ECO:0000256" key="4">
    <source>
        <dbReference type="ARBA" id="ARBA00023163"/>
    </source>
</evidence>
<dbReference type="PANTHER" id="PTHR48019">
    <property type="entry name" value="SERUM RESPONSE FACTOR HOMOLOG"/>
    <property type="match status" value="1"/>
</dbReference>
<evidence type="ECO:0000259" key="7">
    <source>
        <dbReference type="PROSITE" id="PS50066"/>
    </source>
</evidence>
<protein>
    <recommendedName>
        <fullName evidence="7">MADS-box domain-containing protein</fullName>
    </recommendedName>
</protein>
<feature type="domain" description="MADS-box" evidence="7">
    <location>
        <begin position="37"/>
        <end position="96"/>
    </location>
</feature>
<comment type="caution">
    <text evidence="8">The sequence shown here is derived from an EMBL/GenBank/DDBJ whole genome shotgun (WGS) entry which is preliminary data.</text>
</comment>
<dbReference type="Proteomes" id="UP001291623">
    <property type="component" value="Unassembled WGS sequence"/>
</dbReference>
<dbReference type="Gene3D" id="3.40.1810.10">
    <property type="entry name" value="Transcription factor, MADS-box"/>
    <property type="match status" value="1"/>
</dbReference>
<comment type="subcellular location">
    <subcellularLocation>
        <location evidence="1">Nucleus</location>
    </subcellularLocation>
</comment>
<evidence type="ECO:0000256" key="6">
    <source>
        <dbReference type="SAM" id="MobiDB-lite"/>
    </source>
</evidence>
<dbReference type="PRINTS" id="PR00404">
    <property type="entry name" value="MADSDOMAIN"/>
</dbReference>
<organism evidence="8 9">
    <name type="scientific">Anisodus tanguticus</name>
    <dbReference type="NCBI Taxonomy" id="243964"/>
    <lineage>
        <taxon>Eukaryota</taxon>
        <taxon>Viridiplantae</taxon>
        <taxon>Streptophyta</taxon>
        <taxon>Embryophyta</taxon>
        <taxon>Tracheophyta</taxon>
        <taxon>Spermatophyta</taxon>
        <taxon>Magnoliopsida</taxon>
        <taxon>eudicotyledons</taxon>
        <taxon>Gunneridae</taxon>
        <taxon>Pentapetalae</taxon>
        <taxon>asterids</taxon>
        <taxon>lamiids</taxon>
        <taxon>Solanales</taxon>
        <taxon>Solanaceae</taxon>
        <taxon>Solanoideae</taxon>
        <taxon>Hyoscyameae</taxon>
        <taxon>Anisodus</taxon>
    </lineage>
</organism>
<dbReference type="InterPro" id="IPR033897">
    <property type="entry name" value="SRF-like_MADS-box"/>
</dbReference>
<sequence length="786" mass="87454">MRVSSPTEWRVEICLLYISEGGITLFLPRVSNEILRMGRAKLKLHKLDGSNRIGVYSRRNKGLLKKANELSVLCDIDIFLAMFSPGGKPSVYQSENSFEDMITKIAEVNPEERAKRKMECLETIKKACKKSDHDVNIGEQLCPGDLATEDIHFLSHSLRIRLSDIEGRLRLWKNLDKIDNIQQLRKLEDSISNSLDEIAKHKHGMCSLISCDGEDIQPSSVQHGTDLPWNFDARKEPPCSSIHGCDSENKDLSTFGSSLLNDTGQHFQASSLMQHGMNAWFLEEPSFSFESYTNLVGNKDIEVSKPESQKIVPDEMFLDCELIQEDTETEFGFTFDVPQVELLDDQGNIFYCRTNNPQSDFVNIYDSSKSASGSCDNMMLTDSLNFLYGLDSLSSDAGEEFSTYSSIKRGTDSLSTQLNVGFSVHGDSENMDGYNDLNIFDSSSKFADAQEFQSSSSIQYGMNSPVSFDAGQEGNRPSSVQGGDSENINGYEDLNSFVQGFLEDPSLSFESCTGLACDHEIENFKPGCENCSADKMFIDCQINQEDLEIACRSTLDLPLVEKMDVQESTFDCLNKVSKCGTSLEILTGWLRRLSKRRFHLEPVLAPSKAQCSGLGLHAASSPSFDFSSIGVEVDGVLEELGTLKLVSVLLLVVVSTGKVDSSLDLLADWYSPNWFSKTLFDLRVENVDFDCLEAWFEKSDVVSTSIGFSLSPSLWCLWILGTDMGEGFEGLGVLEKLWVLRNDGVVWAAMLALPDVDFAGDLNSLMDMRAEALKVSFNPWLQAKQS</sequence>
<evidence type="ECO:0000256" key="5">
    <source>
        <dbReference type="ARBA" id="ARBA00023242"/>
    </source>
</evidence>
<dbReference type="SMART" id="SM00432">
    <property type="entry name" value="MADS"/>
    <property type="match status" value="1"/>
</dbReference>
<keyword evidence="3" id="KW-0238">DNA-binding</keyword>
<keyword evidence="9" id="KW-1185">Reference proteome</keyword>
<proteinExistence type="predicted"/>
<dbReference type="PROSITE" id="PS50066">
    <property type="entry name" value="MADS_BOX_2"/>
    <property type="match status" value="1"/>
</dbReference>
<keyword evidence="4" id="KW-0804">Transcription</keyword>
<dbReference type="GO" id="GO:0000987">
    <property type="term" value="F:cis-regulatory region sequence-specific DNA binding"/>
    <property type="evidence" value="ECO:0007669"/>
    <property type="project" value="InterPro"/>
</dbReference>
<evidence type="ECO:0000313" key="9">
    <source>
        <dbReference type="Proteomes" id="UP001291623"/>
    </source>
</evidence>
<dbReference type="AlphaFoldDB" id="A0AAE1QXJ3"/>
<reference evidence="8" key="1">
    <citation type="submission" date="2023-12" db="EMBL/GenBank/DDBJ databases">
        <title>Genome assembly of Anisodus tanguticus.</title>
        <authorList>
            <person name="Wang Y.-J."/>
        </authorList>
    </citation>
    <scope>NUCLEOTIDE SEQUENCE</scope>
    <source>
        <strain evidence="8">KB-2021</strain>
        <tissue evidence="8">Leaf</tissue>
    </source>
</reference>
<feature type="region of interest" description="Disordered" evidence="6">
    <location>
        <begin position="463"/>
        <end position="486"/>
    </location>
</feature>
<evidence type="ECO:0000256" key="2">
    <source>
        <dbReference type="ARBA" id="ARBA00023015"/>
    </source>
</evidence>
<keyword evidence="5" id="KW-0539">Nucleus</keyword>
<evidence type="ECO:0000313" key="8">
    <source>
        <dbReference type="EMBL" id="KAK4341013.1"/>
    </source>
</evidence>
<dbReference type="GO" id="GO:0045944">
    <property type="term" value="P:positive regulation of transcription by RNA polymerase II"/>
    <property type="evidence" value="ECO:0007669"/>
    <property type="project" value="InterPro"/>
</dbReference>
<dbReference type="GO" id="GO:0046983">
    <property type="term" value="F:protein dimerization activity"/>
    <property type="evidence" value="ECO:0007669"/>
    <property type="project" value="InterPro"/>
</dbReference>
<dbReference type="Pfam" id="PF00319">
    <property type="entry name" value="SRF-TF"/>
    <property type="match status" value="1"/>
</dbReference>
<dbReference type="InterPro" id="IPR002100">
    <property type="entry name" value="TF_MADSbox"/>
</dbReference>
<name>A0AAE1QXJ3_9SOLA</name>
<evidence type="ECO:0000256" key="3">
    <source>
        <dbReference type="ARBA" id="ARBA00023125"/>
    </source>
</evidence>
<dbReference type="InterPro" id="IPR036879">
    <property type="entry name" value="TF_MADSbox_sf"/>
</dbReference>
<gene>
    <name evidence="8" type="ORF">RND71_039514</name>
</gene>
<dbReference type="GO" id="GO:0005634">
    <property type="term" value="C:nucleus"/>
    <property type="evidence" value="ECO:0007669"/>
    <property type="project" value="UniProtKB-SubCell"/>
</dbReference>
<accession>A0AAE1QXJ3</accession>
<keyword evidence="2" id="KW-0805">Transcription regulation</keyword>
<dbReference type="GO" id="GO:0000981">
    <property type="term" value="F:DNA-binding transcription factor activity, RNA polymerase II-specific"/>
    <property type="evidence" value="ECO:0007669"/>
    <property type="project" value="InterPro"/>
</dbReference>
<dbReference type="CDD" id="cd00266">
    <property type="entry name" value="MADS_SRF_like"/>
    <property type="match status" value="1"/>
</dbReference>
<dbReference type="SUPFAM" id="SSF55455">
    <property type="entry name" value="SRF-like"/>
    <property type="match status" value="1"/>
</dbReference>
<dbReference type="EMBL" id="JAVYJV010000022">
    <property type="protein sequence ID" value="KAK4341013.1"/>
    <property type="molecule type" value="Genomic_DNA"/>
</dbReference>